<evidence type="ECO:0000313" key="3">
    <source>
        <dbReference type="EMBL" id="CAG2229426.1"/>
    </source>
</evidence>
<dbReference type="InterPro" id="IPR001791">
    <property type="entry name" value="Laminin_G"/>
</dbReference>
<keyword evidence="4" id="KW-1185">Reference proteome</keyword>
<dbReference type="Pfam" id="PF00054">
    <property type="entry name" value="Laminin_G_1"/>
    <property type="match status" value="3"/>
</dbReference>
<sequence length="950" mass="105234">MVKVSLLSGGKCARSYRAKYQQAATNNINFIFKTNQTSQDMLLVLVQKSTQEYLSVELIKGYLRFGWDVGDGPSMVDSPRKIIHQDDAVNEVDKWYKVEALRIQNIGILKVSPVKDMLNVEESRAASPGIKSTLKLDDTTQLFVSGTHINHIRPPMVTNGNFSGCISELHFDEARIGLHEFKTSSPLCGGCREAPTAAASATTFHFLGSGYASIPKIPNYNSREFQISFHFKTFWANSTLLFAGNEQLGDFYYLGLENGKLVLQIYTGGVTFSDRIDRQALLQVGEERITCEAPGTNNGLDILGSKFYFGGYPDSVDTTEFKKRGTIINTKFLGCMKDIQYQGSQNRVDLLQEEIVGVQAGCPDEGYRIIGFYGKGYAYYKAQSLLESQGGITLSFRTMRPNALLLLARDVDDRNYYTLALTDGKIEGRFSGNSIPQIITSLGTYNDGRTHTVGVLKKNRMITVYVDDVFIGEKTLPAGITTIDVTQLYLGGIGLPTSQDLAPNFEGLYGCMNDVVINGEILNLNTDVFENADVGRCSIPEPPEDNSQNLDRRTTPISVTPAITPKPVTKSAQVIPTTSSSTPGCAVHSALALDPFMLTFGNEEGDSYGEISNIAKNHINVRFNISFEFRTFHQEGVFFFIGNPSNINGDYVAAQIYKGYVMVMFKYDGDLYSVNSTIKTADGDWHSVQVLKGTKNVKLQVDKNTKRTPIKRKLNINAPVFVGGVSEELRQRPELVQHSLRGCLKNYYINDQMILIKDAKIVKGVTKCYVNVEPGVYFTGSAYGIIDTSYRVGDRMAISFDFRTHKSEGLILSLSNGELGPALTVELYNGRIQFSVYNRDRYSVVSENSEFELCDKFWHSVEAEVAGDVIELIVDGNNPLYGVSSFKDTDIDTSAPLFIGGLISPDMKQEAALTTQGFEGCLRNFKINSAPVDFFNLVQSYDIHKTDCPV</sequence>
<comment type="caution">
    <text evidence="1">Lacks conserved residue(s) required for the propagation of feature annotation.</text>
</comment>
<feature type="domain" description="Laminin G" evidence="2">
    <location>
        <begin position="598"/>
        <end position="768"/>
    </location>
</feature>
<dbReference type="Gene3D" id="2.60.120.200">
    <property type="match status" value="6"/>
</dbReference>
<dbReference type="EMBL" id="CAJPWZ010002026">
    <property type="protein sequence ID" value="CAG2229426.1"/>
    <property type="molecule type" value="Genomic_DNA"/>
</dbReference>
<comment type="caution">
    <text evidence="3">The sequence shown here is derived from an EMBL/GenBank/DDBJ whole genome shotgun (WGS) entry which is preliminary data.</text>
</comment>
<dbReference type="CDD" id="cd00110">
    <property type="entry name" value="LamG"/>
    <property type="match status" value="5"/>
</dbReference>
<accession>A0A8S3T7I3</accession>
<feature type="disulfide bond" evidence="1">
    <location>
        <begin position="921"/>
        <end position="948"/>
    </location>
</feature>
<dbReference type="InterPro" id="IPR013320">
    <property type="entry name" value="ConA-like_dom_sf"/>
</dbReference>
<dbReference type="Pfam" id="PF02210">
    <property type="entry name" value="Laminin_G_2"/>
    <property type="match status" value="2"/>
</dbReference>
<dbReference type="SUPFAM" id="SSF49899">
    <property type="entry name" value="Concanavalin A-like lectins/glucanases"/>
    <property type="match status" value="5"/>
</dbReference>
<feature type="disulfide bond" evidence="1">
    <location>
        <begin position="335"/>
        <end position="362"/>
    </location>
</feature>
<dbReference type="OrthoDB" id="6157740at2759"/>
<proteinExistence type="predicted"/>
<dbReference type="PROSITE" id="PS50025">
    <property type="entry name" value="LAM_G_DOMAIN"/>
    <property type="match status" value="5"/>
</dbReference>
<organism evidence="3 4">
    <name type="scientific">Mytilus edulis</name>
    <name type="common">Blue mussel</name>
    <dbReference type="NCBI Taxonomy" id="6550"/>
    <lineage>
        <taxon>Eukaryota</taxon>
        <taxon>Metazoa</taxon>
        <taxon>Spiralia</taxon>
        <taxon>Lophotrochozoa</taxon>
        <taxon>Mollusca</taxon>
        <taxon>Bivalvia</taxon>
        <taxon>Autobranchia</taxon>
        <taxon>Pteriomorphia</taxon>
        <taxon>Mytilida</taxon>
        <taxon>Mytiloidea</taxon>
        <taxon>Mytilidae</taxon>
        <taxon>Mytilinae</taxon>
        <taxon>Mytilus</taxon>
    </lineage>
</organism>
<feature type="domain" description="Laminin G" evidence="2">
    <location>
        <begin position="773"/>
        <end position="948"/>
    </location>
</feature>
<feature type="domain" description="Laminin G" evidence="2">
    <location>
        <begin position="369"/>
        <end position="537"/>
    </location>
</feature>
<keyword evidence="1" id="KW-1015">Disulfide bond</keyword>
<dbReference type="InterPro" id="IPR050372">
    <property type="entry name" value="Neurexin-related_CASP"/>
</dbReference>
<dbReference type="Proteomes" id="UP000683360">
    <property type="component" value="Unassembled WGS sequence"/>
</dbReference>
<feature type="domain" description="Laminin G" evidence="2">
    <location>
        <begin position="1"/>
        <end position="191"/>
    </location>
</feature>
<protein>
    <submittedName>
        <fullName evidence="3">LAMA1_2</fullName>
    </submittedName>
</protein>
<gene>
    <name evidence="3" type="ORF">MEDL_42384</name>
</gene>
<evidence type="ECO:0000259" key="2">
    <source>
        <dbReference type="PROSITE" id="PS50025"/>
    </source>
</evidence>
<dbReference type="PANTHER" id="PTHR15036:SF67">
    <property type="entry name" value="LAMININ SUBUNIT ALPHA-LIKE PROTEIN"/>
    <property type="match status" value="1"/>
</dbReference>
<evidence type="ECO:0000313" key="4">
    <source>
        <dbReference type="Proteomes" id="UP000683360"/>
    </source>
</evidence>
<dbReference type="GO" id="GO:0016020">
    <property type="term" value="C:membrane"/>
    <property type="evidence" value="ECO:0007669"/>
    <property type="project" value="UniProtKB-SubCell"/>
</dbReference>
<dbReference type="PANTHER" id="PTHR15036">
    <property type="entry name" value="PIKACHURIN-LIKE PROTEIN"/>
    <property type="match status" value="1"/>
</dbReference>
<name>A0A8S3T7I3_MYTED</name>
<reference evidence="3" key="1">
    <citation type="submission" date="2021-03" db="EMBL/GenBank/DDBJ databases">
        <authorList>
            <person name="Bekaert M."/>
        </authorList>
    </citation>
    <scope>NUCLEOTIDE SEQUENCE</scope>
</reference>
<dbReference type="AlphaFoldDB" id="A0A8S3T7I3"/>
<dbReference type="SMART" id="SM00282">
    <property type="entry name" value="LamG"/>
    <property type="match status" value="5"/>
</dbReference>
<evidence type="ECO:0000256" key="1">
    <source>
        <dbReference type="PROSITE-ProRule" id="PRU00122"/>
    </source>
</evidence>
<feature type="domain" description="Laminin G" evidence="2">
    <location>
        <begin position="201"/>
        <end position="362"/>
    </location>
</feature>